<gene>
    <name evidence="2" type="ORF">MAUB_57630</name>
</gene>
<dbReference type="Pfam" id="PF03457">
    <property type="entry name" value="HA"/>
    <property type="match status" value="1"/>
</dbReference>
<evidence type="ECO:0000313" key="3">
    <source>
        <dbReference type="Proteomes" id="UP000465609"/>
    </source>
</evidence>
<dbReference type="Gene3D" id="6.10.140.530">
    <property type="match status" value="2"/>
</dbReference>
<dbReference type="EMBL" id="AP022577">
    <property type="protein sequence ID" value="BBX87890.1"/>
    <property type="molecule type" value="Genomic_DNA"/>
</dbReference>
<proteinExistence type="predicted"/>
<dbReference type="Proteomes" id="UP000465609">
    <property type="component" value="Chromosome"/>
</dbReference>
<accession>A0ABN5Z1D1</accession>
<evidence type="ECO:0000259" key="1">
    <source>
        <dbReference type="Pfam" id="PF03457"/>
    </source>
</evidence>
<reference evidence="2 3" key="1">
    <citation type="journal article" date="2019" name="Emerg. Microbes Infect.">
        <title>Comprehensive subspecies identification of 175 nontuberculous mycobacteria species based on 7547 genomic profiles.</title>
        <authorList>
            <person name="Matsumoto Y."/>
            <person name="Kinjo T."/>
            <person name="Motooka D."/>
            <person name="Nabeya D."/>
            <person name="Jung N."/>
            <person name="Uechi K."/>
            <person name="Horii T."/>
            <person name="Iida T."/>
            <person name="Fujita J."/>
            <person name="Nakamura S."/>
        </authorList>
    </citation>
    <scope>NUCLEOTIDE SEQUENCE [LARGE SCALE GENOMIC DNA]</scope>
    <source>
        <strain evidence="2 3">JCM 15296</strain>
    </source>
</reference>
<dbReference type="RefSeq" id="WP_138230328.1">
    <property type="nucleotide sequence ID" value="NZ_AP022577.1"/>
</dbReference>
<dbReference type="PANTHER" id="PTHR33418">
    <property type="entry name" value="HELICASE-ASSOCIATED"/>
    <property type="match status" value="1"/>
</dbReference>
<organism evidence="2 3">
    <name type="scientific">Mycolicibacterium aubagnense</name>
    <dbReference type="NCBI Taxonomy" id="319707"/>
    <lineage>
        <taxon>Bacteria</taxon>
        <taxon>Bacillati</taxon>
        <taxon>Actinomycetota</taxon>
        <taxon>Actinomycetes</taxon>
        <taxon>Mycobacteriales</taxon>
        <taxon>Mycobacteriaceae</taxon>
        <taxon>Mycolicibacterium</taxon>
    </lineage>
</organism>
<feature type="domain" description="Helicase-associated" evidence="1">
    <location>
        <begin position="198"/>
        <end position="257"/>
    </location>
</feature>
<keyword evidence="3" id="KW-1185">Reference proteome</keyword>
<protein>
    <recommendedName>
        <fullName evidence="1">Helicase-associated domain-containing protein</fullName>
    </recommendedName>
</protein>
<sequence length="330" mass="36603">MTAARTTDDEWFAHAAELSRNGCEPEPDSAQYSWLVWALWSRRAGLLSPEQQAALTRLPPAAIAVADQPWTLRFFACAARDRAGLALGGGKRTAWLTAQRRAHARGAMPAGRARLLENLAGFSWTPGADRWYSTLAQVRQHADRTGALPTRADAPELSGWLAAQRFALRSGRLDVSRASALEVLPGWNGSMSRTMTRHVWEQQLSALRTFVAAQRRYPDAGSSDSAEAELARWISVQRDLYRRGDLSSIRIQLIASLPGWRWNARAASFDARCAQLRRELAGGPIGTGHWLYSWVVSQRRRYRAGRMPDEQAAQLRSLNLLEDGLATCAA</sequence>
<dbReference type="InterPro" id="IPR005114">
    <property type="entry name" value="Helicase_assoc"/>
</dbReference>
<name>A0ABN5Z1D1_9MYCO</name>
<evidence type="ECO:0000313" key="2">
    <source>
        <dbReference type="EMBL" id="BBX87890.1"/>
    </source>
</evidence>
<dbReference type="PANTHER" id="PTHR33418:SF1">
    <property type="entry name" value="HELICASE-ASSOCIATED DOMAIN-CONTAINING PROTEIN"/>
    <property type="match status" value="1"/>
</dbReference>